<name>A0A3E4Z6Y0_9BACT</name>
<reference evidence="1 2" key="1">
    <citation type="submission" date="2018-08" db="EMBL/GenBank/DDBJ databases">
        <title>A genome reference for cultivated species of the human gut microbiota.</title>
        <authorList>
            <person name="Zou Y."/>
            <person name="Xue W."/>
            <person name="Luo G."/>
        </authorList>
    </citation>
    <scope>NUCLEOTIDE SEQUENCE [LARGE SCALE GENOMIC DNA]</scope>
    <source>
        <strain evidence="1 2">OM06-2</strain>
    </source>
</reference>
<dbReference type="AlphaFoldDB" id="A0A3E4Z6Y0"/>
<proteinExistence type="predicted"/>
<comment type="caution">
    <text evidence="1">The sequence shown here is derived from an EMBL/GenBank/DDBJ whole genome shotgun (WGS) entry which is preliminary data.</text>
</comment>
<gene>
    <name evidence="1" type="ORF">DXB87_10330</name>
</gene>
<protein>
    <submittedName>
        <fullName evidence="1">Uncharacterized protein</fullName>
    </submittedName>
</protein>
<accession>A0A3E4Z6Y0</accession>
<dbReference type="RefSeq" id="WP_117702082.1">
    <property type="nucleotide sequence ID" value="NZ_QSTW01000013.1"/>
</dbReference>
<evidence type="ECO:0000313" key="1">
    <source>
        <dbReference type="EMBL" id="RGM90288.1"/>
    </source>
</evidence>
<organism evidence="1 2">
    <name type="scientific">Phocaeicola plebeius</name>
    <dbReference type="NCBI Taxonomy" id="310297"/>
    <lineage>
        <taxon>Bacteria</taxon>
        <taxon>Pseudomonadati</taxon>
        <taxon>Bacteroidota</taxon>
        <taxon>Bacteroidia</taxon>
        <taxon>Bacteroidales</taxon>
        <taxon>Bacteroidaceae</taxon>
        <taxon>Phocaeicola</taxon>
    </lineage>
</organism>
<sequence>MKVEKNLIEKVANGETFMKGEPVEISKSILKPGIWSRFRKYAFLYEGDDNNLNDLQDSIIDFPIFAAEVTVMDVPKEVHPVGKLQISGMLPKYSLEKLFWMLNDDENLRSLCEGKIFKIRSVKGNFKLSYNFLQQCFGDELIPMKQCLDMMRI</sequence>
<dbReference type="Proteomes" id="UP000260814">
    <property type="component" value="Unassembled WGS sequence"/>
</dbReference>
<dbReference type="EMBL" id="QSTW01000013">
    <property type="protein sequence ID" value="RGM90288.1"/>
    <property type="molecule type" value="Genomic_DNA"/>
</dbReference>
<evidence type="ECO:0000313" key="2">
    <source>
        <dbReference type="Proteomes" id="UP000260814"/>
    </source>
</evidence>